<evidence type="ECO:0000256" key="2">
    <source>
        <dbReference type="ARBA" id="ARBA00022857"/>
    </source>
</evidence>
<feature type="site" description="Lowers pKa of active site Tyr" evidence="6">
    <location>
        <position position="82"/>
    </location>
</feature>
<dbReference type="PROSITE" id="PS00798">
    <property type="entry name" value="ALDOKETO_REDUCTASE_1"/>
    <property type="match status" value="1"/>
</dbReference>
<evidence type="ECO:0000256" key="5">
    <source>
        <dbReference type="PIRSR" id="PIRSR000097-2"/>
    </source>
</evidence>
<keyword evidence="3" id="KW-0560">Oxidoreductase</keyword>
<comment type="similarity">
    <text evidence="1">Belongs to the aldo/keto reductase family.</text>
</comment>
<sequence length="285" mass="30895">MTLSPTAPLTDRLEIAPGVEIPQLGLGVFQIVPDQVQPVVEDALEVGYRHVDTAAAYNNETGVGAALRASGLDREEVFVTTKLRNGDQGHDATLQACAASLDRLGLDRIDLYLIHWPNPEAGLWQESWRALERLHAEGAVRAIGVSNFLAEHLRELADVAEILPALNQIELHPAHARQDLVALQTELGIAVESYSPLGQGGDLELGAVTEIAAETGATGAQVILRWHLQHGYVVIPKTTSRDRMVENLDVGGLSLTRDQMARLDALDRGHRIGNDPATFSLSQIR</sequence>
<name>A0A291GZY9_9MICO</name>
<keyword evidence="9" id="KW-1185">Reference proteome</keyword>
<evidence type="ECO:0000313" key="9">
    <source>
        <dbReference type="Proteomes" id="UP000217889"/>
    </source>
</evidence>
<evidence type="ECO:0000256" key="3">
    <source>
        <dbReference type="ARBA" id="ARBA00023002"/>
    </source>
</evidence>
<dbReference type="RefSeq" id="WP_096800258.1">
    <property type="nucleotide sequence ID" value="NZ_CP023564.1"/>
</dbReference>
<dbReference type="EMBL" id="CP023564">
    <property type="protein sequence ID" value="ATG55798.1"/>
    <property type="molecule type" value="Genomic_DNA"/>
</dbReference>
<dbReference type="SUPFAM" id="SSF51430">
    <property type="entry name" value="NAD(P)-linked oxidoreductase"/>
    <property type="match status" value="1"/>
</dbReference>
<gene>
    <name evidence="8" type="ORF">CFK41_14195</name>
</gene>
<dbReference type="OrthoDB" id="9804790at2"/>
<evidence type="ECO:0000256" key="6">
    <source>
        <dbReference type="PIRSR" id="PIRSR000097-3"/>
    </source>
</evidence>
<reference evidence="8 9" key="1">
    <citation type="journal article" date="2014" name="Int. J. Syst. Evol. Microbiol.">
        <title>Brachybacterium ginsengisoli sp. nov., isolated from soil of a ginseng field.</title>
        <authorList>
            <person name="Hoang V.A."/>
            <person name="Kim Y.J."/>
            <person name="Nguyen N.L."/>
            <person name="Yang D.C."/>
        </authorList>
    </citation>
    <scope>NUCLEOTIDE SEQUENCE [LARGE SCALE GENOMIC DNA]</scope>
    <source>
        <strain evidence="8 9">DCY80</strain>
    </source>
</reference>
<dbReference type="PIRSF" id="PIRSF000097">
    <property type="entry name" value="AKR"/>
    <property type="match status" value="1"/>
</dbReference>
<organism evidence="8 9">
    <name type="scientific">Brachybacterium ginsengisoli</name>
    <dbReference type="NCBI Taxonomy" id="1331682"/>
    <lineage>
        <taxon>Bacteria</taxon>
        <taxon>Bacillati</taxon>
        <taxon>Actinomycetota</taxon>
        <taxon>Actinomycetes</taxon>
        <taxon>Micrococcales</taxon>
        <taxon>Dermabacteraceae</taxon>
        <taxon>Brachybacterium</taxon>
    </lineage>
</organism>
<dbReference type="Proteomes" id="UP000217889">
    <property type="component" value="Chromosome"/>
</dbReference>
<feature type="active site" description="Proton donor" evidence="4">
    <location>
        <position position="57"/>
    </location>
</feature>
<evidence type="ECO:0000313" key="8">
    <source>
        <dbReference type="EMBL" id="ATG55798.1"/>
    </source>
</evidence>
<feature type="binding site" evidence="5">
    <location>
        <position position="115"/>
    </location>
    <ligand>
        <name>substrate</name>
    </ligand>
</feature>
<dbReference type="FunFam" id="3.20.20.100:FF:000015">
    <property type="entry name" value="Oxidoreductase, aldo/keto reductase family"/>
    <property type="match status" value="1"/>
</dbReference>
<dbReference type="InterPro" id="IPR023210">
    <property type="entry name" value="NADP_OxRdtase_dom"/>
</dbReference>
<accession>A0A291GZY9</accession>
<dbReference type="CDD" id="cd19071">
    <property type="entry name" value="AKR_AKR1-5-like"/>
    <property type="match status" value="1"/>
</dbReference>
<evidence type="ECO:0000259" key="7">
    <source>
        <dbReference type="Pfam" id="PF00248"/>
    </source>
</evidence>
<dbReference type="PRINTS" id="PR00069">
    <property type="entry name" value="ALDKETRDTASE"/>
</dbReference>
<dbReference type="KEGG" id="bgg:CFK41_14195"/>
<protein>
    <submittedName>
        <fullName evidence="8">2,5-diketo-D-gluconic acid reductase</fullName>
    </submittedName>
</protein>
<dbReference type="InterPro" id="IPR018170">
    <property type="entry name" value="Aldo/ket_reductase_CS"/>
</dbReference>
<dbReference type="Pfam" id="PF00248">
    <property type="entry name" value="Aldo_ket_red"/>
    <property type="match status" value="1"/>
</dbReference>
<dbReference type="PROSITE" id="PS00063">
    <property type="entry name" value="ALDOKETO_REDUCTASE_3"/>
    <property type="match status" value="1"/>
</dbReference>
<dbReference type="PROSITE" id="PS00062">
    <property type="entry name" value="ALDOKETO_REDUCTASE_2"/>
    <property type="match status" value="1"/>
</dbReference>
<proteinExistence type="inferred from homology"/>
<feature type="domain" description="NADP-dependent oxidoreductase" evidence="7">
    <location>
        <begin position="30"/>
        <end position="267"/>
    </location>
</feature>
<evidence type="ECO:0000256" key="1">
    <source>
        <dbReference type="ARBA" id="ARBA00007905"/>
    </source>
</evidence>
<dbReference type="PANTHER" id="PTHR43827">
    <property type="entry name" value="2,5-DIKETO-D-GLUCONIC ACID REDUCTASE"/>
    <property type="match status" value="1"/>
</dbReference>
<dbReference type="PANTHER" id="PTHR43827:SF3">
    <property type="entry name" value="NADP-DEPENDENT OXIDOREDUCTASE DOMAIN-CONTAINING PROTEIN"/>
    <property type="match status" value="1"/>
</dbReference>
<dbReference type="InterPro" id="IPR020471">
    <property type="entry name" value="AKR"/>
</dbReference>
<dbReference type="Gene3D" id="3.20.20.100">
    <property type="entry name" value="NADP-dependent oxidoreductase domain"/>
    <property type="match status" value="1"/>
</dbReference>
<dbReference type="GO" id="GO:0016616">
    <property type="term" value="F:oxidoreductase activity, acting on the CH-OH group of donors, NAD or NADP as acceptor"/>
    <property type="evidence" value="ECO:0007669"/>
    <property type="project" value="UniProtKB-ARBA"/>
</dbReference>
<keyword evidence="2" id="KW-0521">NADP</keyword>
<dbReference type="InterPro" id="IPR036812">
    <property type="entry name" value="NAD(P)_OxRdtase_dom_sf"/>
</dbReference>
<evidence type="ECO:0000256" key="4">
    <source>
        <dbReference type="PIRSR" id="PIRSR000097-1"/>
    </source>
</evidence>
<dbReference type="AlphaFoldDB" id="A0A291GZY9"/>